<dbReference type="InterPro" id="IPR020845">
    <property type="entry name" value="AMP-binding_CS"/>
</dbReference>
<feature type="domain" description="Carrier" evidence="9">
    <location>
        <begin position="591"/>
        <end position="666"/>
    </location>
</feature>
<dbReference type="GO" id="GO:0044550">
    <property type="term" value="P:secondary metabolite biosynthetic process"/>
    <property type="evidence" value="ECO:0007669"/>
    <property type="project" value="TreeGrafter"/>
</dbReference>
<feature type="region of interest" description="Disordered" evidence="8">
    <location>
        <begin position="3217"/>
        <end position="3241"/>
    </location>
</feature>
<dbReference type="OrthoDB" id="9757559at2"/>
<dbReference type="CDD" id="cd05930">
    <property type="entry name" value="A_NRPS"/>
    <property type="match status" value="1"/>
</dbReference>
<evidence type="ECO:0000256" key="6">
    <source>
        <dbReference type="ARBA" id="ARBA00022832"/>
    </source>
</evidence>
<dbReference type="FunFam" id="2.30.38.10:FF:000001">
    <property type="entry name" value="Non-ribosomal peptide synthetase PvdI"/>
    <property type="match status" value="2"/>
</dbReference>
<dbReference type="SMART" id="SM00823">
    <property type="entry name" value="PKS_PP"/>
    <property type="match status" value="4"/>
</dbReference>
<dbReference type="InterPro" id="IPR045851">
    <property type="entry name" value="AMP-bd_C_sf"/>
</dbReference>
<dbReference type="PANTHER" id="PTHR45527">
    <property type="entry name" value="NONRIBOSOMAL PEPTIDE SYNTHETASE"/>
    <property type="match status" value="1"/>
</dbReference>
<dbReference type="Gene3D" id="3.30.559.10">
    <property type="entry name" value="Chloramphenicol acetyltransferase-like domain"/>
    <property type="match status" value="4"/>
</dbReference>
<dbReference type="InterPro" id="IPR010060">
    <property type="entry name" value="NRPS_synth"/>
</dbReference>
<organism evidence="10 11">
    <name type="scientific">Methylomagnum ishizawai</name>
    <dbReference type="NCBI Taxonomy" id="1760988"/>
    <lineage>
        <taxon>Bacteria</taxon>
        <taxon>Pseudomonadati</taxon>
        <taxon>Pseudomonadota</taxon>
        <taxon>Gammaproteobacteria</taxon>
        <taxon>Methylococcales</taxon>
        <taxon>Methylococcaceae</taxon>
        <taxon>Methylomagnum</taxon>
    </lineage>
</organism>
<dbReference type="NCBIfam" id="NF003417">
    <property type="entry name" value="PRK04813.1"/>
    <property type="match status" value="4"/>
</dbReference>
<dbReference type="InterPro" id="IPR020806">
    <property type="entry name" value="PKS_PP-bd"/>
</dbReference>
<dbReference type="NCBIfam" id="NF004282">
    <property type="entry name" value="PRK05691.1"/>
    <property type="match status" value="5"/>
</dbReference>
<evidence type="ECO:0000256" key="5">
    <source>
        <dbReference type="ARBA" id="ARBA00022737"/>
    </source>
</evidence>
<dbReference type="SUPFAM" id="SSF56801">
    <property type="entry name" value="Acetyl-CoA synthetase-like"/>
    <property type="match status" value="4"/>
</dbReference>
<sequence>MNPPSHANHFVELLRWRAESHPERTALYCLDGDGAALQHRYADLDLRARAVAARLQAIAAPGERAVILLPSGAGYVEAFLGCLYAGVIAVPAYPPESLRPQPVRRLAAILADARPRVVLTATALLDTLRPALADAAAGAAPEFIAVDAIADELAEAWRDFAPRPETIAFLQYTSGSTATPKGVMVAHANLMANEQAIQRRFAIGGTDTFVSWLPLYHDMGLVGGLLQPLYSGIAVALMTPRQFLERPVRWLEAVSRFGGTVSGGPNFAFQLCVERVSAAQTAGLNLESWRLAFCGAEPVRRATLDAFAAQFGACGLKPQALYPCYGLAESTLLVTGGQAGGGVASRGFDPAALAGHRAAPLADGVELVDCGWVQDGHELRLFDPASGEPVAQGSIGEIWLSGPSVAQGYWCNPEATAATFPVHAGKSWLRTGDLGCLDADGHVFVTGRLKDVILIRGQNLYPQDIEQAVEEQVELIRKGRVAAFAVDIEGREAIGIAAEVSRNIQKLVPPATLFQAIGTAVAETFQEPACVILLLQPGALPKTSSGKLQRAACRSGWRDGSLDSYAVGGLRPGSEGWRELKPAAPGLPLQAQASGLLPKIAAAWREILGLAEIGPTQSFFVLGGNSIDAARLLARLREEWGIDLEPGLLFEASTLGEFAARVEERFTQAGAGRIAPIPRLSDDDRLPLSPGQEALWFLARQDADSTAYHIGGGLRLSGPLDPDALRRAFDHLALRHASLRTCFNAGEERPCQRIDPAGRVAWSLAPDSAAACAAIGRPFDLERGPLCRAVLVRVAENIHELWLGLHHLIADGRSVERLLAELAECYAAARAGRAPRLPELPIRHADFAAWQWSRLDAGAWDGQLAYWTGRLDGEPPMLELPTDRPRPAMPSPRGGRVVFQIERDLGGRLTRLAQAAGATRFIALLAGFQALLYRYTGQRDLWIGVPHAQRDRAETQNLVGYWVNLLVLRVEVDGGIDFHGLLARTKAAALGAQNHADLPFGRLVDALRPERGPQRNPLCPVAYNHQRLDFSPLENGTGWRVERLDWDSGAAQFDLALDTEEDAAGNLGGVFTYAADLFERATVERLCGHFLGLLRQWAEQPARPLSAVPLLSAAEQTQFAAWNAWEKRWAPVPVHELFRRQAEARPTALAVVDRARRLGYGELEARANRLAHRLIRLGAGPERIVGLLLPRSAEMLVAMLGTLKSGAAFLPLDPDAPAERRSQLIREAGVGVLVIGEGPEGEAGFGDKPSLRLDAEDSDAPDTAPRISIHPEQLAYLIHTSGSTGQPKGVAVSHGAFARHIQAAGALYGYGGEDVALHFAAFGFDAAMEQWAAPLTHGAGLVLGQPGWTGADTAAAIARHGVTVIYPPTPHLLHLADSLEAQGRRLSLRICTVGGEAVPQDSVDRIRRVLRPERLINGYGPTETVVTPLAWVAGPGTPCTTAYAPIGQIFGERTAYVLDADLNPVPVGVAGELYIGGPCLARGYLHRPGASAERFIPDPFGAAGGRLYRTGDRVRRLPDGTVEFLGRVDQQIKLRGYRIEPGEIEAALAALPGIRETVVMLREERGQRYLAAYVAADAAVEPDRLKTALAGRLPEYLVPARIVRLDALPRTRHGKVDRAALPLPEYAGETGYIAPRTATERRLAAIWQDLLGLERVGIADNFFELGGDSILSMQVAGRARQAGLRFAPKDLLRCQTIAALARVADATAAAPPSESAPATGEVPLTPIQAEFFALAIPNRHHWNQAVLLEIRRPLNLEHLREAIDSLPARHDSLRLRYAGLEEADGPYRPVQFYAEPEATELLWVRAAADAQDIERIAQEAQTRLDLERGPLLRAVYFRLADGAERLLLVAHHLVVDAVSWRILLESLQTEYARLETGHPPLSFPNPAPTFQAWAQRLAAYAHSAELRAEIGYWENELRDIPPSFVPDHPTGPGLARHRASLGLRLDPATTDALLHGANHAYRTHAHELLIAALARALCHQAGPTETLLELEGHGRVDLFPELDPGQTVGWFTSVYPVRLDGGADLGGSIRSVKEHLRQVPHQGVGYGLLRQLAPDDLRARIAALPRPAVTFNYLGRFDTSFDPHTALFRPAPEGIGLERDPDAPLANELEINAQVYAGSLRLEWRYSRERYREATIRALMDGFRDALRAVLEHCASGVHGVTPADFPLSGLTQDQLDALPQPGRIEDIYPLSPIQQGILFHTLQLGRDDPYFYQRAFLLEGELEPDAFAAAWRAVVARHPALRSAYRWDDSPVSIVSKQRELALAAQDWRGLPEPEQWHRLAGLIEAERARGFDFAGERGFGLHLLRVADQRHWLLWSHHHIAMDGWSLGLVLRDFMRAYRHGPVFERPAPDCADYVLWLRNRPAALDDWRGQLADWDQATPLPLPAAPGSEATGYEEHASRLDAEATARLRTAAHGLGVTPGTLLQAAHALLLGRHADSGEVVFGLTVSGRSAEVSAMEERVGLFINTLPLRVRFDPARSVGDWLRDLQAQVAELHRHEATPLADIQKASAIGEGAALFESILVFENYPLDAALQRQDGSLRIDLLDRHAPAGCLDHGRGRNNYPLSLIAHWGETLDLTYSGQRQRFQPGAMAVLAGRLRCLLEQLTAVPERRLGNIRLAPPGETALLRSEAWTPTPPDVLAAWRYHAALDPAALAVRDGRRGLSRAELDAASNRLARALLARGVRPETCVGVYLERSVELAVALLGILKAGGVYLPLDTGLPEARLQTLLAAAGATIVLGRAQPAWLNEFGLECLDPEAPGLAELSPAPLATPIQPGQAAYLIYTSGSTGTPKGVLVSHAALNHYVQGVLHRLQPWPEGPLAMVSTPAADLGHTVLFGALCAGRTLYCVPPDCVADPDRFAEAMAGERVAALKIVPGLLRGLLQAARPADALPERLLILGGEACPAELVETVRRLKPGCRIVNHYGPTETTVGALTYEPGSGALVAATLPIGHPLPGVQVHILDRDLNPLPEGVPGELYIGGPGVARGYLGSPAATAERFVPHAAGERLYRTGDRARLRNGAVEFLGRADAQVKIRGYRVEPEEAARALRALDGVRDAVVVADLPESDPGRARLLGYVVAAAGGGIEGPHLLAALARSLPDYLVPSLLIPLAEIPRTANGKLDRKRLPSPEAPHHAHRPPRTETERRLAALWQTVLKVERVGVTDNFFDLGGDSILSLQVIARARKQGLKLTPRQVFDHPVLADLAASLEDLGPETGAVRPEASKTEADSLPSLPPQESSLSYSQERLWFLAQLEPDSTAYHIAGGLRLSGPLDGTALRRSFEALAGRHEMLRTTFHAEDGRPFLRVHPAWPVAWRDFDLCAGTDSRPQVAGFLAPAFDLESAPPWRVALVRTGADSHELWLVLHHLIADGWSLNKLLEELAASYAAALADGMAHLPPPALRYTEYAQEQRTWLAGSEGERQLAYWTGRLGDEHPVLELPGSHPRSATTGRRGAKHGFQLPPELAGNLKSLARREGATPFMALLAAFQAVLYRHTGQRTFRVGAPVAQRDRLETETVVGCFVNTLVLCAEVDGRDGFPDLLAKVKATVLEAQEHSGLPFERLVEALKPERGLHQAPLFQVMYNHQKRDFSALDRLPGLRAERIELEAFAAQFGLSLATEEDAAGTISGVFAYAAEVFEPGTIARLADHFLRLLAEWTTHPERPLGGLCLLGAAERAQLAGWNATARHYPDPAPIHQRIRRQAEARPEAPALLWGSEVVAYGELERRANRLAHRLIRLGAGPDTLVGVALERRPELVVALLAVLKAGAAYVPLDLDYPAERLAYMLADSGVGIVLAGGGASVASFVGSGQGDAPAPRVLDLDAPDLSAEPDTAPDAPVHPEQLAYVIYTSGSTGRPKGAGNTHAALRNRLDWMQAAYHLGPDDTVLHKTPCGFDVSVWEFFWPLLAGARLAIAPPGAHRDPARLAGLIREHRVTTLHFVPSMLAEFAAHADDRPYPSLKRIVCSGEALPAELRDRAFQRFPGVDLHNLYGPTEAAIDVTHWTCRPADGPSVPIGHPIANLALHILDPDLNPVPPGVAGELYIGGAGLARGYHGRPGLTAERFVPDPAGPGTRLYRTGDRARHRADGAIEYLGRLDHQVKLRGVRIEPGEIEARLLAQPGVSEAVVLLADAPGGPRLVAYAAAAGTDADTLAAALRRQLPEAMLPSRILVLDRLPKTPNGKLDRKALPGPEWAGREYLPPATDTERRLAAIWQELLGVGRVGRSDRFFDLGGHSLLAVRMLSRVRAEWGVALPLASVFETPDLAGFGQCLDSARPSVLGTDSLAAMNDLLEELETLP</sequence>
<dbReference type="Pfam" id="PF00668">
    <property type="entry name" value="Condensation"/>
    <property type="match status" value="4"/>
</dbReference>
<evidence type="ECO:0000256" key="4">
    <source>
        <dbReference type="ARBA" id="ARBA00022553"/>
    </source>
</evidence>
<dbReference type="CDD" id="cd19534">
    <property type="entry name" value="E_NRPS"/>
    <property type="match status" value="1"/>
</dbReference>
<dbReference type="Gene3D" id="3.30.559.30">
    <property type="entry name" value="Nonribosomal peptide synthetase, condensation domain"/>
    <property type="match status" value="4"/>
</dbReference>
<dbReference type="GO" id="GO:0031177">
    <property type="term" value="F:phosphopantetheine binding"/>
    <property type="evidence" value="ECO:0007669"/>
    <property type="project" value="InterPro"/>
</dbReference>
<dbReference type="GO" id="GO:0071766">
    <property type="term" value="P:Actinobacterium-type cell wall biogenesis"/>
    <property type="evidence" value="ECO:0007669"/>
    <property type="project" value="UniProtKB-ARBA"/>
</dbReference>
<feature type="compositionally biased region" description="Basic and acidic residues" evidence="8">
    <location>
        <begin position="3123"/>
        <end position="3146"/>
    </location>
</feature>
<dbReference type="InterPro" id="IPR009081">
    <property type="entry name" value="PP-bd_ACP"/>
</dbReference>
<dbReference type="FunFam" id="3.40.50.12780:FF:000013">
    <property type="entry name" value="Long-chain-fatty-acid--AMP ligase FadD32"/>
    <property type="match status" value="1"/>
</dbReference>
<dbReference type="STRING" id="1760988.SAMN02949497_0498"/>
<keyword evidence="7" id="KW-0443">Lipid metabolism</keyword>
<dbReference type="FunFam" id="3.40.50.980:FF:000001">
    <property type="entry name" value="Non-ribosomal peptide synthetase"/>
    <property type="match status" value="3"/>
</dbReference>
<dbReference type="InterPro" id="IPR036736">
    <property type="entry name" value="ACP-like_sf"/>
</dbReference>
<dbReference type="InterPro" id="IPR001242">
    <property type="entry name" value="Condensation_dom"/>
</dbReference>
<reference evidence="10 11" key="1">
    <citation type="submission" date="2016-12" db="EMBL/GenBank/DDBJ databases">
        <authorList>
            <person name="Song W.-J."/>
            <person name="Kurnit D.M."/>
        </authorList>
    </citation>
    <scope>NUCLEOTIDE SEQUENCE [LARGE SCALE GENOMIC DNA]</scope>
    <source>
        <strain evidence="10 11">175</strain>
    </source>
</reference>
<dbReference type="NCBIfam" id="TIGR01720">
    <property type="entry name" value="NRPS-para261"/>
    <property type="match status" value="1"/>
</dbReference>
<dbReference type="PANTHER" id="PTHR45527:SF1">
    <property type="entry name" value="FATTY ACID SYNTHASE"/>
    <property type="match status" value="1"/>
</dbReference>
<feature type="compositionally biased region" description="Low complexity" evidence="8">
    <location>
        <begin position="3232"/>
        <end position="3241"/>
    </location>
</feature>
<dbReference type="InterPro" id="IPR025110">
    <property type="entry name" value="AMP-bd_C"/>
</dbReference>
<feature type="domain" description="Carrier" evidence="9">
    <location>
        <begin position="1634"/>
        <end position="1708"/>
    </location>
</feature>
<feature type="domain" description="Carrier" evidence="9">
    <location>
        <begin position="3141"/>
        <end position="3215"/>
    </location>
</feature>
<comment type="similarity">
    <text evidence="2">Belongs to the ATP-dependent AMP-binding enzyme family.</text>
</comment>
<dbReference type="EMBL" id="FXAM01000002">
    <property type="protein sequence ID" value="SMF97469.1"/>
    <property type="molecule type" value="Genomic_DNA"/>
</dbReference>
<evidence type="ECO:0000256" key="7">
    <source>
        <dbReference type="ARBA" id="ARBA00023098"/>
    </source>
</evidence>
<dbReference type="Gene3D" id="3.30.300.30">
    <property type="match status" value="4"/>
</dbReference>
<dbReference type="GO" id="GO:0006631">
    <property type="term" value="P:fatty acid metabolic process"/>
    <property type="evidence" value="ECO:0007669"/>
    <property type="project" value="UniProtKB-KW"/>
</dbReference>
<dbReference type="CDD" id="cd19531">
    <property type="entry name" value="LCL_NRPS-like"/>
    <property type="match status" value="2"/>
</dbReference>
<dbReference type="Gene3D" id="3.40.50.980">
    <property type="match status" value="4"/>
</dbReference>
<dbReference type="RefSeq" id="WP_085216500.1">
    <property type="nucleotide sequence ID" value="NZ_FXAM01000002.1"/>
</dbReference>
<evidence type="ECO:0000313" key="10">
    <source>
        <dbReference type="EMBL" id="SMF97469.1"/>
    </source>
</evidence>
<dbReference type="NCBIfam" id="TIGR01733">
    <property type="entry name" value="AA-adenyl-dom"/>
    <property type="match status" value="3"/>
</dbReference>
<keyword evidence="11" id="KW-1185">Reference proteome</keyword>
<dbReference type="InterPro" id="IPR042099">
    <property type="entry name" value="ANL_N_sf"/>
</dbReference>
<keyword evidence="4" id="KW-0597">Phosphoprotein</keyword>
<feature type="region of interest" description="Disordered" evidence="8">
    <location>
        <begin position="3438"/>
        <end position="3461"/>
    </location>
</feature>
<evidence type="ECO:0000256" key="2">
    <source>
        <dbReference type="ARBA" id="ARBA00006432"/>
    </source>
</evidence>
<dbReference type="CDD" id="cd05931">
    <property type="entry name" value="FAAL"/>
    <property type="match status" value="1"/>
</dbReference>
<gene>
    <name evidence="10" type="ORF">SAMN02949497_0498</name>
</gene>
<keyword evidence="3" id="KW-0596">Phosphopantetheine</keyword>
<dbReference type="InterPro" id="IPR040097">
    <property type="entry name" value="FAAL/FAAC"/>
</dbReference>
<dbReference type="Pfam" id="PF00550">
    <property type="entry name" value="PP-binding"/>
    <property type="match status" value="4"/>
</dbReference>
<evidence type="ECO:0000256" key="1">
    <source>
        <dbReference type="ARBA" id="ARBA00001957"/>
    </source>
</evidence>
<name>A0A1Y6D3E5_9GAMM</name>
<dbReference type="GO" id="GO:0005737">
    <property type="term" value="C:cytoplasm"/>
    <property type="evidence" value="ECO:0007669"/>
    <property type="project" value="TreeGrafter"/>
</dbReference>
<dbReference type="GO" id="GO:0008610">
    <property type="term" value="P:lipid biosynthetic process"/>
    <property type="evidence" value="ECO:0007669"/>
    <property type="project" value="InterPro"/>
</dbReference>
<evidence type="ECO:0000259" key="9">
    <source>
        <dbReference type="PROSITE" id="PS50075"/>
    </source>
</evidence>
<dbReference type="Gene3D" id="3.40.50.12780">
    <property type="entry name" value="N-terminal domain of ligase-like"/>
    <property type="match status" value="2"/>
</dbReference>
<dbReference type="GO" id="GO:0003824">
    <property type="term" value="F:catalytic activity"/>
    <property type="evidence" value="ECO:0007669"/>
    <property type="project" value="InterPro"/>
</dbReference>
<dbReference type="FunFam" id="3.40.50.980:FF:000002">
    <property type="entry name" value="Enterobactin synthetase component F"/>
    <property type="match status" value="1"/>
</dbReference>
<dbReference type="Gene3D" id="2.30.38.10">
    <property type="entry name" value="Luciferase, Domain 3"/>
    <property type="match status" value="2"/>
</dbReference>
<feature type="region of interest" description="Disordered" evidence="8">
    <location>
        <begin position="3122"/>
        <end position="3146"/>
    </location>
</feature>
<evidence type="ECO:0000256" key="3">
    <source>
        <dbReference type="ARBA" id="ARBA00022450"/>
    </source>
</evidence>
<dbReference type="PROSITE" id="PS00012">
    <property type="entry name" value="PHOSPHOPANTETHEINE"/>
    <property type="match status" value="3"/>
</dbReference>
<protein>
    <submittedName>
        <fullName evidence="10">Non-ribosomal peptide synthase domain TIGR01720/amino acid adenylation domain-containing protein</fullName>
    </submittedName>
</protein>
<comment type="cofactor">
    <cofactor evidence="1">
        <name>pantetheine 4'-phosphate</name>
        <dbReference type="ChEBI" id="CHEBI:47942"/>
    </cofactor>
</comment>
<dbReference type="InterPro" id="IPR000873">
    <property type="entry name" value="AMP-dep_synth/lig_dom"/>
</dbReference>
<dbReference type="InterPro" id="IPR006162">
    <property type="entry name" value="Ppantetheine_attach_site"/>
</dbReference>
<dbReference type="InterPro" id="IPR023213">
    <property type="entry name" value="CAT-like_dom_sf"/>
</dbReference>
<dbReference type="InterPro" id="IPR010071">
    <property type="entry name" value="AA_adenyl_dom"/>
</dbReference>
<dbReference type="Gene3D" id="1.10.1200.10">
    <property type="entry name" value="ACP-like"/>
    <property type="match status" value="4"/>
</dbReference>
<accession>A0A1Y6D3E5</accession>
<dbReference type="PROSITE" id="PS50075">
    <property type="entry name" value="CARRIER"/>
    <property type="match status" value="4"/>
</dbReference>
<dbReference type="Pfam" id="PF00501">
    <property type="entry name" value="AMP-binding"/>
    <property type="match status" value="4"/>
</dbReference>
<dbReference type="GO" id="GO:0043041">
    <property type="term" value="P:amino acid activation for nonribosomal peptide biosynthetic process"/>
    <property type="evidence" value="ECO:0007669"/>
    <property type="project" value="TreeGrafter"/>
</dbReference>
<dbReference type="PROSITE" id="PS00455">
    <property type="entry name" value="AMP_BINDING"/>
    <property type="match status" value="3"/>
</dbReference>
<dbReference type="FunFam" id="3.40.50.12780:FF:000012">
    <property type="entry name" value="Non-ribosomal peptide synthetase"/>
    <property type="match status" value="1"/>
</dbReference>
<dbReference type="FunFam" id="1.10.1200.10:FF:000005">
    <property type="entry name" value="Nonribosomal peptide synthetase 1"/>
    <property type="match status" value="3"/>
</dbReference>
<dbReference type="Proteomes" id="UP000192923">
    <property type="component" value="Unassembled WGS sequence"/>
</dbReference>
<dbReference type="CDD" id="cd17646">
    <property type="entry name" value="A_NRPS_AB3403-like"/>
    <property type="match status" value="1"/>
</dbReference>
<dbReference type="SUPFAM" id="SSF52777">
    <property type="entry name" value="CoA-dependent acyltransferases"/>
    <property type="match status" value="8"/>
</dbReference>
<proteinExistence type="inferred from homology"/>
<evidence type="ECO:0000256" key="8">
    <source>
        <dbReference type="SAM" id="MobiDB-lite"/>
    </source>
</evidence>
<keyword evidence="5" id="KW-0677">Repeat</keyword>
<feature type="region of interest" description="Disordered" evidence="8">
    <location>
        <begin position="1240"/>
        <end position="1265"/>
    </location>
</feature>
<evidence type="ECO:0000313" key="11">
    <source>
        <dbReference type="Proteomes" id="UP000192923"/>
    </source>
</evidence>
<keyword evidence="6" id="KW-0276">Fatty acid metabolism</keyword>
<dbReference type="Pfam" id="PF13193">
    <property type="entry name" value="AMP-binding_C"/>
    <property type="match status" value="2"/>
</dbReference>
<dbReference type="SUPFAM" id="SSF47336">
    <property type="entry name" value="ACP-like"/>
    <property type="match status" value="4"/>
</dbReference>
<feature type="domain" description="Carrier" evidence="9">
    <location>
        <begin position="4199"/>
        <end position="4274"/>
    </location>
</feature>